<feature type="domain" description="HNH nuclease" evidence="1">
    <location>
        <begin position="71"/>
        <end position="112"/>
    </location>
</feature>
<dbReference type="RefSeq" id="WP_052089035.1">
    <property type="nucleotide sequence ID" value="NZ_BAAFHN010000001.1"/>
</dbReference>
<dbReference type="SUPFAM" id="SSF54060">
    <property type="entry name" value="His-Me finger endonucleases"/>
    <property type="match status" value="1"/>
</dbReference>
<dbReference type="EMBL" id="BAAFHN010000001">
    <property type="protein sequence ID" value="GAB0172065.1"/>
    <property type="molecule type" value="Genomic_DNA"/>
</dbReference>
<dbReference type="Pfam" id="PF13392">
    <property type="entry name" value="HNH_3"/>
    <property type="match status" value="1"/>
</dbReference>
<name>A0ABQ0D145_9HELI</name>
<dbReference type="InterPro" id="IPR044925">
    <property type="entry name" value="His-Me_finger_sf"/>
</dbReference>
<reference evidence="2 3" key="1">
    <citation type="submission" date="2024-06" db="EMBL/GenBank/DDBJ databases">
        <title>Draft genome sequence of Helicobacter trogontum NHP16-4001.</title>
        <authorList>
            <person name="Rimbara E."/>
            <person name="Suzuki M."/>
        </authorList>
    </citation>
    <scope>NUCLEOTIDE SEQUENCE [LARGE SCALE GENOMIC DNA]</scope>
    <source>
        <strain evidence="2 3">NHP16-4001</strain>
    </source>
</reference>
<evidence type="ECO:0000259" key="1">
    <source>
        <dbReference type="Pfam" id="PF13392"/>
    </source>
</evidence>
<proteinExistence type="predicted"/>
<comment type="caution">
    <text evidence="2">The sequence shown here is derived from an EMBL/GenBank/DDBJ whole genome shotgun (WGS) entry which is preliminary data.</text>
</comment>
<evidence type="ECO:0000313" key="3">
    <source>
        <dbReference type="Proteomes" id="UP001562457"/>
    </source>
</evidence>
<dbReference type="InterPro" id="IPR003615">
    <property type="entry name" value="HNH_nuc"/>
</dbReference>
<dbReference type="Proteomes" id="UP001562457">
    <property type="component" value="Unassembled WGS sequence"/>
</dbReference>
<keyword evidence="3" id="KW-1185">Reference proteome</keyword>
<sequence>MAILLDINLINDYVEEKMCEYKGESYSVRDNGAVYRHLRNKLRLRKYDAYWTFGVKNKQGYMCIGEHRVYIIVATAFYGENDSKKYVVDHIDTNRCNNRVENLRWLTRLENALNNPITFKKITYLCGGDIQKFLDNPSCLKDTAGNNQDILWMRTVSYDEAKVAYKNIMRWANDLNKQPRGNTNKSNIGEWIFKDSYKPLQENYRQKIKIFSTILLIPILI</sequence>
<accession>A0ABQ0D145</accession>
<gene>
    <name evidence="2" type="ORF">NHP164001_00780</name>
</gene>
<protein>
    <recommendedName>
        <fullName evidence="1">HNH nuclease domain-containing protein</fullName>
    </recommendedName>
</protein>
<evidence type="ECO:0000313" key="2">
    <source>
        <dbReference type="EMBL" id="GAB0172065.1"/>
    </source>
</evidence>
<dbReference type="Gene3D" id="3.90.75.20">
    <property type="match status" value="1"/>
</dbReference>
<organism evidence="2 3">
    <name type="scientific">Helicobacter trogontum</name>
    <dbReference type="NCBI Taxonomy" id="50960"/>
    <lineage>
        <taxon>Bacteria</taxon>
        <taxon>Pseudomonadati</taxon>
        <taxon>Campylobacterota</taxon>
        <taxon>Epsilonproteobacteria</taxon>
        <taxon>Campylobacterales</taxon>
        <taxon>Helicobacteraceae</taxon>
        <taxon>Helicobacter</taxon>
    </lineage>
</organism>